<keyword evidence="3" id="KW-0808">Transferase</keyword>
<evidence type="ECO:0000313" key="3">
    <source>
        <dbReference type="EMBL" id="AXE21687.1"/>
    </source>
</evidence>
<dbReference type="Proteomes" id="UP000251993">
    <property type="component" value="Chromosome"/>
</dbReference>
<evidence type="ECO:0000313" key="4">
    <source>
        <dbReference type="Proteomes" id="UP000251993"/>
    </source>
</evidence>
<dbReference type="SUPFAM" id="SSF56112">
    <property type="entry name" value="Protein kinase-like (PK-like)"/>
    <property type="match status" value="1"/>
</dbReference>
<protein>
    <submittedName>
        <fullName evidence="3">Aminoglycoside phosphotransferase</fullName>
    </submittedName>
</protein>
<dbReference type="InterPro" id="IPR011009">
    <property type="entry name" value="Kinase-like_dom_sf"/>
</dbReference>
<dbReference type="GO" id="GO:0004413">
    <property type="term" value="F:homoserine kinase activity"/>
    <property type="evidence" value="ECO:0007669"/>
    <property type="project" value="TreeGrafter"/>
</dbReference>
<dbReference type="KEGG" id="run:DR864_22775"/>
<keyword evidence="4" id="KW-1185">Reference proteome</keyword>
<dbReference type="Gene3D" id="3.30.200.20">
    <property type="entry name" value="Phosphorylase Kinase, domain 1"/>
    <property type="match status" value="1"/>
</dbReference>
<dbReference type="Gene3D" id="3.90.1200.10">
    <property type="match status" value="1"/>
</dbReference>
<dbReference type="PANTHER" id="PTHR21064">
    <property type="entry name" value="AMINOGLYCOSIDE PHOSPHOTRANSFERASE DOMAIN-CONTAINING PROTEIN-RELATED"/>
    <property type="match status" value="1"/>
</dbReference>
<name>A0A344TSR6_9BACT</name>
<dbReference type="EMBL" id="CP030850">
    <property type="protein sequence ID" value="AXE21687.1"/>
    <property type="molecule type" value="Genomic_DNA"/>
</dbReference>
<dbReference type="Pfam" id="PF01636">
    <property type="entry name" value="APH"/>
    <property type="match status" value="1"/>
</dbReference>
<dbReference type="AlphaFoldDB" id="A0A344TSR6"/>
<dbReference type="PANTHER" id="PTHR21064:SF6">
    <property type="entry name" value="AMINOGLYCOSIDE PHOSPHOTRANSFERASE DOMAIN-CONTAINING PROTEIN"/>
    <property type="match status" value="1"/>
</dbReference>
<dbReference type="OrthoDB" id="241498at2"/>
<accession>A0A344TSR6</accession>
<dbReference type="InterPro" id="IPR002575">
    <property type="entry name" value="Aminoglycoside_PTrfase"/>
</dbReference>
<dbReference type="InterPro" id="IPR050249">
    <property type="entry name" value="Pseudomonas-type_ThrB"/>
</dbReference>
<evidence type="ECO:0000259" key="2">
    <source>
        <dbReference type="Pfam" id="PF01636"/>
    </source>
</evidence>
<dbReference type="RefSeq" id="WP_114070428.1">
    <property type="nucleotide sequence ID" value="NZ_CP030850.1"/>
</dbReference>
<comment type="similarity">
    <text evidence="1">Belongs to the pseudomonas-type ThrB family.</text>
</comment>
<reference evidence="3 4" key="1">
    <citation type="submission" date="2018-07" db="EMBL/GenBank/DDBJ databases">
        <title>Genome sequencing of Runella.</title>
        <authorList>
            <person name="Baek M.-G."/>
            <person name="Yi H."/>
        </authorList>
    </citation>
    <scope>NUCLEOTIDE SEQUENCE [LARGE SCALE GENOMIC DNA]</scope>
    <source>
        <strain evidence="3 4">HYN0085</strain>
    </source>
</reference>
<proteinExistence type="inferred from homology"/>
<evidence type="ECO:0000256" key="1">
    <source>
        <dbReference type="ARBA" id="ARBA00038240"/>
    </source>
</evidence>
<organism evidence="3 4">
    <name type="scientific">Runella rosea</name>
    <dbReference type="NCBI Taxonomy" id="2259595"/>
    <lineage>
        <taxon>Bacteria</taxon>
        <taxon>Pseudomonadati</taxon>
        <taxon>Bacteroidota</taxon>
        <taxon>Cytophagia</taxon>
        <taxon>Cytophagales</taxon>
        <taxon>Spirosomataceae</taxon>
        <taxon>Runella</taxon>
    </lineage>
</organism>
<feature type="domain" description="Aminoglycoside phosphotransferase" evidence="2">
    <location>
        <begin position="39"/>
        <end position="265"/>
    </location>
</feature>
<dbReference type="GO" id="GO:0009088">
    <property type="term" value="P:threonine biosynthetic process"/>
    <property type="evidence" value="ECO:0007669"/>
    <property type="project" value="TreeGrafter"/>
</dbReference>
<gene>
    <name evidence="3" type="ORF">DR864_22775</name>
</gene>
<sequence>MNPFPVYDSRLSASHLGTFLQTRYSLNDSIQCHILKTGINHSYLLNDGAKKLIFRLYSYNWRTKNEIEEEIRLLKLLNENGVPVSYPIADAKGSFIQEIMAPEGLRFGVLFSFAEGEKIRSFTTDMSYNIGVAMARFHQVTQNLALERVTYNVETLLISPLQRAQTFFAASSETMTFLETSTYKLIEKIKEVNMKEVRTGAVHLDIWFDNMHVTPNEEVTFFDFDFCGNGWQALDLAYFNVQLFNTEFDADEYQRKLQRFLEGYETIVKISDEEKRLIPYLAVSLWFFYLGIQCQRFDDWGNLFISEDYFKRFIGLIQKWCTKHELFA</sequence>